<evidence type="ECO:0000256" key="3">
    <source>
        <dbReference type="PROSITE-ProRule" id="PRU00339"/>
    </source>
</evidence>
<dbReference type="Proteomes" id="UP000252107">
    <property type="component" value="Unassembled WGS sequence"/>
</dbReference>
<feature type="domain" description="Protein kinase" evidence="7">
    <location>
        <begin position="10"/>
        <end position="272"/>
    </location>
</feature>
<dbReference type="InterPro" id="IPR000719">
    <property type="entry name" value="Prot_kinase_dom"/>
</dbReference>
<feature type="region of interest" description="Disordered" evidence="5">
    <location>
        <begin position="692"/>
        <end position="711"/>
    </location>
</feature>
<evidence type="ECO:0000256" key="4">
    <source>
        <dbReference type="PROSITE-ProRule" id="PRU10141"/>
    </source>
</evidence>
<feature type="repeat" description="TPR" evidence="3">
    <location>
        <begin position="602"/>
        <end position="635"/>
    </location>
</feature>
<sequence>MLGNTLVGRYQIISHLGGGGFGETFVASDTHLPGVPQCVVKKLKPQASDPVTLETARRLFDTEAQVLYRLGTHDRIPQLLAYFEENAEFYLVQEFIEGYDLSKELVPGKTFSQIQVILLLQEILEILEFVHQQKVIHRDINPRNLLRRQEDGKLFLIDFGAVKQITTQVITPEGQTKSTVAIGTPGYIPGEQAHGTPKYSSDIYALGIIAIQALTGLSPEQLEKDAETNEIIWQNHTTISPEFARFLDKMVCYDFRERYLSATAALQALKELTQPASGTIALSPSLPVKNYQGSKHKKGLLIKLLLAIFLIGASGVASIFVVNSINAKNATELSKQGNTLFELQRYQDALTAYQKAVDVRPDYAQGWNGQAKTLSALKRYKEALSAYDKAIQIQPEYVEAWSGRGFALQSLQRYPEAIASFDKALKLHNDYPEVWNAKGEVYSSLKQYDNAIKSYDKAIEFKPDYYDSWYRKGLALHNIKQYEEAIAAYDKALGIKPDFEQAWYNRGNALVNLNRYEDAFVAYDKAVQYEPQYYLGWLSRGNVLVTLRRYPEAIESFNQVIKYNPNNYQAWYNRGWALHQTQRYEEAVQSYSKASAIEPKDYQVWYNMGNSQFNLQKYEAAIASYNKAVRYQPDSYETWYSRGNAFLNLKRYKDAIASYDKALKYKPDYQQAINARNEAQLQLQSENSKPVIVPILPSPNSTNSTQVNPER</sequence>
<dbReference type="EMBL" id="LXQD01000354">
    <property type="protein sequence ID" value="RCJ17780.1"/>
    <property type="molecule type" value="Genomic_DNA"/>
</dbReference>
<feature type="repeat" description="TPR" evidence="3">
    <location>
        <begin position="500"/>
        <end position="533"/>
    </location>
</feature>
<feature type="repeat" description="TPR" evidence="3">
    <location>
        <begin position="466"/>
        <end position="499"/>
    </location>
</feature>
<dbReference type="Gene3D" id="1.10.510.10">
    <property type="entry name" value="Transferase(Phosphotransferase) domain 1"/>
    <property type="match status" value="1"/>
</dbReference>
<keyword evidence="8" id="KW-0808">Transferase</keyword>
<dbReference type="InterPro" id="IPR013105">
    <property type="entry name" value="TPR_2"/>
</dbReference>
<evidence type="ECO:0000256" key="1">
    <source>
        <dbReference type="ARBA" id="ARBA00022737"/>
    </source>
</evidence>
<feature type="binding site" evidence="4">
    <location>
        <position position="42"/>
    </location>
    <ligand>
        <name>ATP</name>
        <dbReference type="ChEBI" id="CHEBI:30616"/>
    </ligand>
</feature>
<dbReference type="Pfam" id="PF13432">
    <property type="entry name" value="TPR_16"/>
    <property type="match status" value="3"/>
</dbReference>
<keyword evidence="1" id="KW-0677">Repeat</keyword>
<dbReference type="Pfam" id="PF00515">
    <property type="entry name" value="TPR_1"/>
    <property type="match status" value="3"/>
</dbReference>
<keyword evidence="6" id="KW-1133">Transmembrane helix</keyword>
<dbReference type="GO" id="GO:0004672">
    <property type="term" value="F:protein kinase activity"/>
    <property type="evidence" value="ECO:0007669"/>
    <property type="project" value="InterPro"/>
</dbReference>
<dbReference type="InterPro" id="IPR017441">
    <property type="entry name" value="Protein_kinase_ATP_BS"/>
</dbReference>
<dbReference type="Pfam" id="PF00069">
    <property type="entry name" value="Pkinase"/>
    <property type="match status" value="1"/>
</dbReference>
<dbReference type="InterPro" id="IPR019734">
    <property type="entry name" value="TPR_rpt"/>
</dbReference>
<evidence type="ECO:0000256" key="5">
    <source>
        <dbReference type="SAM" id="MobiDB-lite"/>
    </source>
</evidence>
<dbReference type="Gene3D" id="1.25.40.10">
    <property type="entry name" value="Tetratricopeptide repeat domain"/>
    <property type="match status" value="4"/>
</dbReference>
<dbReference type="CDD" id="cd14014">
    <property type="entry name" value="STKc_PknB_like"/>
    <property type="match status" value="1"/>
</dbReference>
<feature type="repeat" description="TPR" evidence="3">
    <location>
        <begin position="398"/>
        <end position="431"/>
    </location>
</feature>
<feature type="repeat" description="TPR" evidence="3">
    <location>
        <begin position="330"/>
        <end position="363"/>
    </location>
</feature>
<dbReference type="PROSITE" id="PS50005">
    <property type="entry name" value="TPR"/>
    <property type="match status" value="10"/>
</dbReference>
<protein>
    <submittedName>
        <fullName evidence="8">Protein kinase</fullName>
    </submittedName>
</protein>
<dbReference type="InterPro" id="IPR011990">
    <property type="entry name" value="TPR-like_helical_dom_sf"/>
</dbReference>
<dbReference type="SUPFAM" id="SSF48452">
    <property type="entry name" value="TPR-like"/>
    <property type="match status" value="2"/>
</dbReference>
<evidence type="ECO:0000313" key="8">
    <source>
        <dbReference type="EMBL" id="RCJ17780.1"/>
    </source>
</evidence>
<evidence type="ECO:0000256" key="2">
    <source>
        <dbReference type="ARBA" id="ARBA00022803"/>
    </source>
</evidence>
<evidence type="ECO:0000313" key="9">
    <source>
        <dbReference type="Proteomes" id="UP000252107"/>
    </source>
</evidence>
<dbReference type="PANTHER" id="PTHR44858">
    <property type="entry name" value="TETRATRICOPEPTIDE REPEAT PROTEIN 6"/>
    <property type="match status" value="1"/>
</dbReference>
<dbReference type="SUPFAM" id="SSF56112">
    <property type="entry name" value="Protein kinase-like (PK-like)"/>
    <property type="match status" value="1"/>
</dbReference>
<dbReference type="InterPro" id="IPR050498">
    <property type="entry name" value="Ycf3"/>
</dbReference>
<accession>A0A367Q1X0</accession>
<comment type="caution">
    <text evidence="8">The sequence shown here is derived from an EMBL/GenBank/DDBJ whole genome shotgun (WGS) entry which is preliminary data.</text>
</comment>
<feature type="repeat" description="TPR" evidence="3">
    <location>
        <begin position="432"/>
        <end position="465"/>
    </location>
</feature>
<feature type="repeat" description="TPR" evidence="3">
    <location>
        <begin position="636"/>
        <end position="669"/>
    </location>
</feature>
<dbReference type="PROSITE" id="PS00107">
    <property type="entry name" value="PROTEIN_KINASE_ATP"/>
    <property type="match status" value="1"/>
</dbReference>
<keyword evidence="8" id="KW-0418">Kinase</keyword>
<keyword evidence="6" id="KW-0812">Transmembrane</keyword>
<feature type="repeat" description="TPR" evidence="3">
    <location>
        <begin position="534"/>
        <end position="567"/>
    </location>
</feature>
<evidence type="ECO:0000259" key="7">
    <source>
        <dbReference type="PROSITE" id="PS50011"/>
    </source>
</evidence>
<feature type="repeat" description="TPR" evidence="3">
    <location>
        <begin position="364"/>
        <end position="397"/>
    </location>
</feature>
<feature type="transmembrane region" description="Helical" evidence="6">
    <location>
        <begin position="300"/>
        <end position="322"/>
    </location>
</feature>
<keyword evidence="2 3" id="KW-0802">TPR repeat</keyword>
<dbReference type="Gene3D" id="3.30.200.20">
    <property type="entry name" value="Phosphorylase Kinase, domain 1"/>
    <property type="match status" value="1"/>
</dbReference>
<dbReference type="SMART" id="SM00028">
    <property type="entry name" value="TPR"/>
    <property type="match status" value="10"/>
</dbReference>
<feature type="repeat" description="TPR" evidence="3">
    <location>
        <begin position="568"/>
        <end position="601"/>
    </location>
</feature>
<keyword evidence="6" id="KW-0472">Membrane</keyword>
<dbReference type="Pfam" id="PF07719">
    <property type="entry name" value="TPR_2"/>
    <property type="match status" value="1"/>
</dbReference>
<name>A0A367Q1X0_9NOSO</name>
<keyword evidence="9" id="KW-1185">Reference proteome</keyword>
<evidence type="ECO:0000256" key="6">
    <source>
        <dbReference type="SAM" id="Phobius"/>
    </source>
</evidence>
<dbReference type="PANTHER" id="PTHR44858:SF1">
    <property type="entry name" value="UDP-N-ACETYLGLUCOSAMINE--PEPTIDE N-ACETYLGLUCOSAMINYLTRANSFERASE SPINDLY-RELATED"/>
    <property type="match status" value="1"/>
</dbReference>
<organism evidence="8 9">
    <name type="scientific">Nostoc minutum NIES-26</name>
    <dbReference type="NCBI Taxonomy" id="1844469"/>
    <lineage>
        <taxon>Bacteria</taxon>
        <taxon>Bacillati</taxon>
        <taxon>Cyanobacteriota</taxon>
        <taxon>Cyanophyceae</taxon>
        <taxon>Nostocales</taxon>
        <taxon>Nostocaceae</taxon>
        <taxon>Nostoc</taxon>
    </lineage>
</organism>
<dbReference type="PROSITE" id="PS50293">
    <property type="entry name" value="TPR_REGION"/>
    <property type="match status" value="5"/>
</dbReference>
<keyword evidence="4" id="KW-0067">ATP-binding</keyword>
<proteinExistence type="predicted"/>
<feature type="compositionally biased region" description="Polar residues" evidence="5">
    <location>
        <begin position="698"/>
        <end position="711"/>
    </location>
</feature>
<gene>
    <name evidence="8" type="ORF">A6770_33710</name>
</gene>
<dbReference type="PROSITE" id="PS50011">
    <property type="entry name" value="PROTEIN_KINASE_DOM"/>
    <property type="match status" value="1"/>
</dbReference>
<dbReference type="AlphaFoldDB" id="A0A367Q1X0"/>
<dbReference type="InterPro" id="IPR011009">
    <property type="entry name" value="Kinase-like_dom_sf"/>
</dbReference>
<dbReference type="GO" id="GO:0005524">
    <property type="term" value="F:ATP binding"/>
    <property type="evidence" value="ECO:0007669"/>
    <property type="project" value="UniProtKB-UniRule"/>
</dbReference>
<reference evidence="8" key="1">
    <citation type="submission" date="2016-04" db="EMBL/GenBank/DDBJ databases">
        <authorList>
            <person name="Tabuchi Yagui T.R."/>
        </authorList>
    </citation>
    <scope>NUCLEOTIDE SEQUENCE [LARGE SCALE GENOMIC DNA]</scope>
    <source>
        <strain evidence="8">NIES-26</strain>
    </source>
</reference>
<keyword evidence="4" id="KW-0547">Nucleotide-binding</keyword>